<dbReference type="EMBL" id="SLVV01000008">
    <property type="protein sequence ID" value="TCN23936.1"/>
    <property type="molecule type" value="Genomic_DNA"/>
</dbReference>
<dbReference type="Pfam" id="PF01476">
    <property type="entry name" value="LysM"/>
    <property type="match status" value="1"/>
</dbReference>
<dbReference type="PANTHER" id="PTHR21666:SF270">
    <property type="entry name" value="MUREIN HYDROLASE ACTIVATOR ENVC"/>
    <property type="match status" value="1"/>
</dbReference>
<dbReference type="SMART" id="SM00257">
    <property type="entry name" value="LysM"/>
    <property type="match status" value="1"/>
</dbReference>
<organism evidence="4 5">
    <name type="scientific">Mesobacillus foraminis</name>
    <dbReference type="NCBI Taxonomy" id="279826"/>
    <lineage>
        <taxon>Bacteria</taxon>
        <taxon>Bacillati</taxon>
        <taxon>Bacillota</taxon>
        <taxon>Bacilli</taxon>
        <taxon>Bacillales</taxon>
        <taxon>Bacillaceae</taxon>
        <taxon>Mesobacillus</taxon>
    </lineage>
</organism>
<keyword evidence="4" id="KW-0378">Hydrolase</keyword>
<dbReference type="SUPFAM" id="SSF51261">
    <property type="entry name" value="Duplicated hybrid motif"/>
    <property type="match status" value="1"/>
</dbReference>
<dbReference type="Gene3D" id="2.20.230.10">
    <property type="entry name" value="Resuscitation-promoting factor rpfb"/>
    <property type="match status" value="1"/>
</dbReference>
<dbReference type="CDD" id="cd12797">
    <property type="entry name" value="M23_peptidase"/>
    <property type="match status" value="1"/>
</dbReference>
<proteinExistence type="predicted"/>
<dbReference type="InterPro" id="IPR036779">
    <property type="entry name" value="LysM_dom_sf"/>
</dbReference>
<dbReference type="InterPro" id="IPR011055">
    <property type="entry name" value="Dup_hybrid_motif"/>
</dbReference>
<dbReference type="Pfam" id="PF01551">
    <property type="entry name" value="Peptidase_M23"/>
    <property type="match status" value="1"/>
</dbReference>
<dbReference type="InterPro" id="IPR050570">
    <property type="entry name" value="Cell_wall_metabolism_enzyme"/>
</dbReference>
<dbReference type="PROSITE" id="PS51109">
    <property type="entry name" value="G5"/>
    <property type="match status" value="1"/>
</dbReference>
<dbReference type="Gene3D" id="3.10.350.10">
    <property type="entry name" value="LysM domain"/>
    <property type="match status" value="1"/>
</dbReference>
<dbReference type="InterPro" id="IPR016047">
    <property type="entry name" value="M23ase_b-sheet_dom"/>
</dbReference>
<feature type="domain" description="G5" evidence="2">
    <location>
        <begin position="279"/>
        <end position="360"/>
    </location>
</feature>
<name>A0A4R2BAY6_9BACI</name>
<dbReference type="SUPFAM" id="SSF54106">
    <property type="entry name" value="LysM domain"/>
    <property type="match status" value="1"/>
</dbReference>
<evidence type="ECO:0000256" key="1">
    <source>
        <dbReference type="ARBA" id="ARBA00022729"/>
    </source>
</evidence>
<protein>
    <submittedName>
        <fullName evidence="4">Murein DD-endopeptidase MepM/ murein hydrolase activator NlpD</fullName>
    </submittedName>
</protein>
<gene>
    <name evidence="4" type="ORF">EV146_10838</name>
</gene>
<dbReference type="PROSITE" id="PS51782">
    <property type="entry name" value="LYSM"/>
    <property type="match status" value="1"/>
</dbReference>
<dbReference type="RefSeq" id="WP_132007792.1">
    <property type="nucleotide sequence ID" value="NZ_JABUHM010000007.1"/>
</dbReference>
<evidence type="ECO:0000313" key="4">
    <source>
        <dbReference type="EMBL" id="TCN23936.1"/>
    </source>
</evidence>
<dbReference type="AlphaFoldDB" id="A0A4R2BAY6"/>
<accession>A0A4R2BAY6</accession>
<dbReference type="Pfam" id="PF07501">
    <property type="entry name" value="G5"/>
    <property type="match status" value="1"/>
</dbReference>
<evidence type="ECO:0000259" key="2">
    <source>
        <dbReference type="PROSITE" id="PS51109"/>
    </source>
</evidence>
<keyword evidence="1" id="KW-0732">Signal</keyword>
<sequence length="490" mass="54109">MKGLKLNLPKSATQIKRNINKIIVYALMSTALTLGTGALSTEAAEADLTTVYHVYKQDDFIGTVTDKNEVEKVIEEKTNSLVEVYDGLDLELGKDLSYVPEQVFQSASTANTEIVLDKLENELTVLAKAAVFAIDGKEIAYVKDIDSAQEVIRQLKLDFVTENELKDLENRRKSTHLPLPPLKKDETRLLDVKLSEDVSISADEIDPEKILSIEEAVKLFKNGTLEEKKYEVQPGDVLGTIADDHKLSLQQLLSLNQELSGESVLKPGQKLKVTYHEPYAKVIVDKEVYREETVDYQKEVITDSSMFKGDTKVKQEGRDGLKGITYSITEENGRVTQQKEIEETVLKEPIKEITIKGTKVIPSRGDGNFTWPASGGYISSKMGYRWGKVHKGIDIARPSNLTIKSADNGVVLSAGYDNGGYGNKVVIDHQNGYRTIYAHLDSISVSSGQTVPRGSKIGVMGSTGDSTGVHLHFEVYKNGNRIDPLSVVGK</sequence>
<keyword evidence="5" id="KW-1185">Reference proteome</keyword>
<dbReference type="GO" id="GO:0004222">
    <property type="term" value="F:metalloendopeptidase activity"/>
    <property type="evidence" value="ECO:0007669"/>
    <property type="project" value="TreeGrafter"/>
</dbReference>
<dbReference type="Proteomes" id="UP000295689">
    <property type="component" value="Unassembled WGS sequence"/>
</dbReference>
<feature type="domain" description="LysM" evidence="3">
    <location>
        <begin position="228"/>
        <end position="273"/>
    </location>
</feature>
<dbReference type="PANTHER" id="PTHR21666">
    <property type="entry name" value="PEPTIDASE-RELATED"/>
    <property type="match status" value="1"/>
</dbReference>
<dbReference type="InterPro" id="IPR018392">
    <property type="entry name" value="LysM"/>
</dbReference>
<dbReference type="InterPro" id="IPR011098">
    <property type="entry name" value="G5_dom"/>
</dbReference>
<reference evidence="4 5" key="1">
    <citation type="journal article" date="2015" name="Stand. Genomic Sci.">
        <title>Genomic Encyclopedia of Bacterial and Archaeal Type Strains, Phase III: the genomes of soil and plant-associated and newly described type strains.</title>
        <authorList>
            <person name="Whitman W.B."/>
            <person name="Woyke T."/>
            <person name="Klenk H.P."/>
            <person name="Zhou Y."/>
            <person name="Lilburn T.G."/>
            <person name="Beck B.J."/>
            <person name="De Vos P."/>
            <person name="Vandamme P."/>
            <person name="Eisen J.A."/>
            <person name="Garrity G."/>
            <person name="Hugenholtz P."/>
            <person name="Kyrpides N.C."/>
        </authorList>
    </citation>
    <scope>NUCLEOTIDE SEQUENCE [LARGE SCALE GENOMIC DNA]</scope>
    <source>
        <strain evidence="4 5">CV53</strain>
    </source>
</reference>
<dbReference type="Gene3D" id="2.70.70.10">
    <property type="entry name" value="Glucose Permease (Domain IIA)"/>
    <property type="match status" value="1"/>
</dbReference>
<comment type="caution">
    <text evidence="4">The sequence shown here is derived from an EMBL/GenBank/DDBJ whole genome shotgun (WGS) entry which is preliminary data.</text>
</comment>
<dbReference type="SMART" id="SM01208">
    <property type="entry name" value="G5"/>
    <property type="match status" value="1"/>
</dbReference>
<evidence type="ECO:0000313" key="5">
    <source>
        <dbReference type="Proteomes" id="UP000295689"/>
    </source>
</evidence>
<evidence type="ECO:0000259" key="3">
    <source>
        <dbReference type="PROSITE" id="PS51782"/>
    </source>
</evidence>